<keyword evidence="3" id="KW-0121">Carboxypeptidase</keyword>
<keyword evidence="2" id="KW-0378">Hydrolase</keyword>
<reference evidence="3" key="1">
    <citation type="submission" date="2019-07" db="EMBL/GenBank/DDBJ databases">
        <authorList>
            <person name="De-Chao Zhang Q."/>
        </authorList>
    </citation>
    <scope>NUCLEOTIDE SEQUENCE</scope>
    <source>
        <strain evidence="3">TP-CH-4</strain>
    </source>
</reference>
<dbReference type="InterPro" id="IPR000667">
    <property type="entry name" value="Peptidase_S13"/>
</dbReference>
<evidence type="ECO:0000313" key="3">
    <source>
        <dbReference type="EMBL" id="NHF59490.1"/>
    </source>
</evidence>
<dbReference type="SUPFAM" id="SSF56601">
    <property type="entry name" value="beta-lactamase/transpeptidase-like"/>
    <property type="match status" value="1"/>
</dbReference>
<sequence>MKNTLCCFVAVLLLASCASTKNRKIRKEIGRELNDRLLDNQFTGFLVMDATTKDTIFCKNHLKYFTPASNTKIFTLYTSLQVLPEKVPALKYLVQGDTLFIQGTGDPTLLHPHFQDSTAIDFLKNYEHIALYLNNFNTAKFGAGWAWDDYPYYYQVERSGFPLYGNVVTVFGKDSIQAIPAYFKNNIVAMEYPINREADRNLFYYAADRTDTLTVPFRVDSSLTRVLLETVLKKKVQIINEFPEGDKELLFSVISDSVNKRMMVESDNFLAEQLLILAASSLSDTLDGFRAQEYILENQLSDLQHPPRWVDGSGLSRYNLFTPQSMVHVLQKLFDELPRDRLFTLFPAGGVSGTLEDWYTGDDQPYIYAKSGSLGNNYCLSGYLITHTGKTLIFSFMNNHFLRPSSEIKKRMEAILELLRDTY</sequence>
<dbReference type="GO" id="GO:0000270">
    <property type="term" value="P:peptidoglycan metabolic process"/>
    <property type="evidence" value="ECO:0007669"/>
    <property type="project" value="TreeGrafter"/>
</dbReference>
<protein>
    <submittedName>
        <fullName evidence="3">D-alanyl-D-alanine carboxypeptidase</fullName>
    </submittedName>
</protein>
<dbReference type="GO" id="GO:0004185">
    <property type="term" value="F:serine-type carboxypeptidase activity"/>
    <property type="evidence" value="ECO:0007669"/>
    <property type="project" value="InterPro"/>
</dbReference>
<name>A0A967E6D1_9FLAO</name>
<comment type="similarity">
    <text evidence="1">Belongs to the peptidase S13 family.</text>
</comment>
<keyword evidence="4" id="KW-1185">Reference proteome</keyword>
<dbReference type="Gene3D" id="3.40.710.10">
    <property type="entry name" value="DD-peptidase/beta-lactamase superfamily"/>
    <property type="match status" value="2"/>
</dbReference>
<dbReference type="Proteomes" id="UP000707206">
    <property type="component" value="Unassembled WGS sequence"/>
</dbReference>
<proteinExistence type="inferred from homology"/>
<evidence type="ECO:0000313" key="4">
    <source>
        <dbReference type="Proteomes" id="UP000707206"/>
    </source>
</evidence>
<comment type="caution">
    <text evidence="3">The sequence shown here is derived from an EMBL/GenBank/DDBJ whole genome shotgun (WGS) entry which is preliminary data.</text>
</comment>
<dbReference type="PRINTS" id="PR00922">
    <property type="entry name" value="DADACBPTASE3"/>
</dbReference>
<dbReference type="GO" id="GO:0006508">
    <property type="term" value="P:proteolysis"/>
    <property type="evidence" value="ECO:0007669"/>
    <property type="project" value="InterPro"/>
</dbReference>
<dbReference type="AlphaFoldDB" id="A0A967E6D1"/>
<dbReference type="Pfam" id="PF02113">
    <property type="entry name" value="Peptidase_S13"/>
    <property type="match status" value="2"/>
</dbReference>
<dbReference type="EMBL" id="VIKU02000002">
    <property type="protein sequence ID" value="NHF59490.1"/>
    <property type="molecule type" value="Genomic_DNA"/>
</dbReference>
<dbReference type="PANTHER" id="PTHR30023">
    <property type="entry name" value="D-ALANYL-D-ALANINE CARBOXYPEPTIDASE"/>
    <property type="match status" value="1"/>
</dbReference>
<evidence type="ECO:0000256" key="2">
    <source>
        <dbReference type="ARBA" id="ARBA00022801"/>
    </source>
</evidence>
<reference evidence="3" key="2">
    <citation type="submission" date="2020-03" db="EMBL/GenBank/DDBJ databases">
        <title>Flavobacteriaceae bacterium strain TP-CH-4, a member of the family Flavobacteriaceae isolated from a deep-sea seamount.</title>
        <authorList>
            <person name="Zhang D.-C."/>
        </authorList>
    </citation>
    <scope>NUCLEOTIDE SEQUENCE</scope>
    <source>
        <strain evidence="3">TP-CH-4</strain>
    </source>
</reference>
<keyword evidence="3" id="KW-0645">Protease</keyword>
<gene>
    <name evidence="3" type="ORF">FK220_009070</name>
</gene>
<dbReference type="RefSeq" id="WP_152573995.1">
    <property type="nucleotide sequence ID" value="NZ_VIKU02000002.1"/>
</dbReference>
<organism evidence="3 4">
    <name type="scientific">Pelagihabitans pacificus</name>
    <dbReference type="NCBI Taxonomy" id="2696054"/>
    <lineage>
        <taxon>Bacteria</taxon>
        <taxon>Pseudomonadati</taxon>
        <taxon>Bacteroidota</taxon>
        <taxon>Flavobacteriia</taxon>
        <taxon>Flavobacteriales</taxon>
        <taxon>Flavobacteriaceae</taxon>
        <taxon>Pelagihabitans</taxon>
    </lineage>
</organism>
<accession>A0A967E6D1</accession>
<dbReference type="InterPro" id="IPR012338">
    <property type="entry name" value="Beta-lactam/transpept-like"/>
</dbReference>
<dbReference type="PROSITE" id="PS51257">
    <property type="entry name" value="PROKAR_LIPOPROTEIN"/>
    <property type="match status" value="1"/>
</dbReference>
<dbReference type="PANTHER" id="PTHR30023:SF0">
    <property type="entry name" value="PENICILLIN-SENSITIVE CARBOXYPEPTIDASE A"/>
    <property type="match status" value="1"/>
</dbReference>
<evidence type="ECO:0000256" key="1">
    <source>
        <dbReference type="ARBA" id="ARBA00006096"/>
    </source>
</evidence>